<evidence type="ECO:0000313" key="1">
    <source>
        <dbReference type="EMBL" id="KAF2625588.1"/>
    </source>
</evidence>
<comment type="caution">
    <text evidence="1">The sequence shown here is derived from an EMBL/GenBank/DDBJ whole genome shotgun (WGS) entry which is preliminary data.</text>
</comment>
<name>A0ACB6RV13_9PLEO</name>
<dbReference type="EMBL" id="MU006725">
    <property type="protein sequence ID" value="KAF2625588.1"/>
    <property type="molecule type" value="Genomic_DNA"/>
</dbReference>
<proteinExistence type="predicted"/>
<gene>
    <name evidence="1" type="ORF">BU25DRAFT_396986</name>
</gene>
<accession>A0ACB6RV13</accession>
<dbReference type="Proteomes" id="UP000799754">
    <property type="component" value="Unassembled WGS sequence"/>
</dbReference>
<organism evidence="1 2">
    <name type="scientific">Macroventuria anomochaeta</name>
    <dbReference type="NCBI Taxonomy" id="301207"/>
    <lineage>
        <taxon>Eukaryota</taxon>
        <taxon>Fungi</taxon>
        <taxon>Dikarya</taxon>
        <taxon>Ascomycota</taxon>
        <taxon>Pezizomycotina</taxon>
        <taxon>Dothideomycetes</taxon>
        <taxon>Pleosporomycetidae</taxon>
        <taxon>Pleosporales</taxon>
        <taxon>Pleosporineae</taxon>
        <taxon>Didymellaceae</taxon>
        <taxon>Macroventuria</taxon>
    </lineage>
</organism>
<evidence type="ECO:0000313" key="2">
    <source>
        <dbReference type="Proteomes" id="UP000799754"/>
    </source>
</evidence>
<keyword evidence="1" id="KW-0378">Hydrolase</keyword>
<protein>
    <submittedName>
        <fullName evidence="1">Glycoside hydrolase family 63 protein</fullName>
    </submittedName>
</protein>
<sequence length="836" mass="94572">MQLSAVLVALALVAPALSKTIDSSLYSNEAPLLWGPYRPNLYLGIRPRVPESLVAGLMWGELDEQEKKLRHTVEQNDGMAMYGWTTYDARAGGTQIIQDVGNQIDITTEFIKKFEGQSAGNWALRIKGKLRNGAPANLKTSVIFYVGMEAKEGCADCQLEAFEQLGAGDDKSVEAVNIAIKHPRLGSAGIHIPTSVGEDGRHEGTIVHTLNITEDKLWQAKSTFLDALKAQSKDRTEAGKMDVVLRNAPGSGNMHFVQMIVHGSFDFNVLYSSRAATRAMTTSEMASSIQESVVAYRKAYSRVFTPKAPFNTDQHATFGEKMLADLLGGVGYFEGKTRVDMSKKAIYAETTGKFWEKTEDAKKHSIPETKGPYELFTHTPARAVFPRGFLWDEGFHLLPVLDWDADLAMEIVRSWLKTMDDDGWIAREQVLGTEAESGTPGDFITQYPHIANPPTLFFVVSKFIDMLQGKVKYYGHESTLLKPETGKKFVVKLYPLLKKHYEWWRRSQSGDIEAHSVPSANLNEGYRWRGRTPETNYPSGLDDYPRPEPPDISELHLDALCWVGLMSRTLEKIAFFTEATHDAFTYQNHIRGVKTNLETLHWEDKQNVYCDTVVRDDKHTYVCHKGYLSLFPFTTGFIDATHPHLDATLRLLRDPNHLWTDHGIKSLSQESKKYGVGDNYWRSPIWVNMNYLILTQLLVLAETPGPQQQRCKDIYIELRRNIVHTVFSAWVQTGYSWEQYDPVGGHGQRTQHFTGWTSLVVSIMAMPDLEQGDGVKEKVKEIYKEAKKQAVQNQGYSVGTVAFLVMLMVFAYVTRRRFAGTWRSLRREKRVGDRNV</sequence>
<reference evidence="1" key="1">
    <citation type="journal article" date="2020" name="Stud. Mycol.">
        <title>101 Dothideomycetes genomes: a test case for predicting lifestyles and emergence of pathogens.</title>
        <authorList>
            <person name="Haridas S."/>
            <person name="Albert R."/>
            <person name="Binder M."/>
            <person name="Bloem J."/>
            <person name="Labutti K."/>
            <person name="Salamov A."/>
            <person name="Andreopoulos B."/>
            <person name="Baker S."/>
            <person name="Barry K."/>
            <person name="Bills G."/>
            <person name="Bluhm B."/>
            <person name="Cannon C."/>
            <person name="Castanera R."/>
            <person name="Culley D."/>
            <person name="Daum C."/>
            <person name="Ezra D."/>
            <person name="Gonzalez J."/>
            <person name="Henrissat B."/>
            <person name="Kuo A."/>
            <person name="Liang C."/>
            <person name="Lipzen A."/>
            <person name="Lutzoni F."/>
            <person name="Magnuson J."/>
            <person name="Mondo S."/>
            <person name="Nolan M."/>
            <person name="Ohm R."/>
            <person name="Pangilinan J."/>
            <person name="Park H.-J."/>
            <person name="Ramirez L."/>
            <person name="Alfaro M."/>
            <person name="Sun H."/>
            <person name="Tritt A."/>
            <person name="Yoshinaga Y."/>
            <person name="Zwiers L.-H."/>
            <person name="Turgeon B."/>
            <person name="Goodwin S."/>
            <person name="Spatafora J."/>
            <person name="Crous P."/>
            <person name="Grigoriev I."/>
        </authorList>
    </citation>
    <scope>NUCLEOTIDE SEQUENCE</scope>
    <source>
        <strain evidence="1">CBS 525.71</strain>
    </source>
</reference>
<keyword evidence="2" id="KW-1185">Reference proteome</keyword>